<dbReference type="PANTHER" id="PTHR11941">
    <property type="entry name" value="ENOYL-COA HYDRATASE-RELATED"/>
    <property type="match status" value="1"/>
</dbReference>
<comment type="caution">
    <text evidence="4">The sequence shown here is derived from an EMBL/GenBank/DDBJ whole genome shotgun (WGS) entry which is preliminary data.</text>
</comment>
<dbReference type="Gene3D" id="1.10.12.10">
    <property type="entry name" value="Lyase 2-enoyl-coa Hydratase, Chain A, domain 2"/>
    <property type="match status" value="1"/>
</dbReference>
<protein>
    <submittedName>
        <fullName evidence="4">Short-chain-enoyl-CoA hydratase</fullName>
        <ecNumber evidence="4">4.2.1.150</ecNumber>
    </submittedName>
</protein>
<dbReference type="PANTHER" id="PTHR11941:SF54">
    <property type="entry name" value="ENOYL-COA HYDRATASE, MITOCHONDRIAL"/>
    <property type="match status" value="1"/>
</dbReference>
<reference evidence="4 5" key="1">
    <citation type="journal article" date="2018" name="Genome Announc.">
        <title>Draft Genome Sequence of "Candidatus Phycosocius bacilliformis," an Alphaproteobacterial Ectosymbiont of the Hydrocarbon-Producing Green Alga Botryococcus braunii.</title>
        <authorList>
            <person name="Tanabe Y."/>
            <person name="Yamaguchi H."/>
            <person name="Watanabe M.M."/>
        </authorList>
    </citation>
    <scope>NUCLEOTIDE SEQUENCE [LARGE SCALE GENOMIC DNA]</scope>
    <source>
        <strain evidence="4 5">BOTRYCO-2</strain>
    </source>
</reference>
<dbReference type="OrthoDB" id="9802898at2"/>
<dbReference type="AlphaFoldDB" id="A0A2P2E9E2"/>
<dbReference type="InterPro" id="IPR001753">
    <property type="entry name" value="Enoyl-CoA_hydra/iso"/>
</dbReference>
<dbReference type="InterPro" id="IPR014748">
    <property type="entry name" value="Enoyl-CoA_hydra_C"/>
</dbReference>
<evidence type="ECO:0000313" key="4">
    <source>
        <dbReference type="EMBL" id="GBF57685.1"/>
    </source>
</evidence>
<dbReference type="InterPro" id="IPR018376">
    <property type="entry name" value="Enoyl-CoA_hyd/isom_CS"/>
</dbReference>
<accession>A0A2P2E9E2</accession>
<gene>
    <name evidence="4" type="primary">crt_2</name>
    <name evidence="4" type="ORF">PbB2_01354</name>
</gene>
<dbReference type="Proteomes" id="UP000245086">
    <property type="component" value="Unassembled WGS sequence"/>
</dbReference>
<proteinExistence type="inferred from homology"/>
<dbReference type="PROSITE" id="PS00166">
    <property type="entry name" value="ENOYL_COA_HYDRATASE"/>
    <property type="match status" value="1"/>
</dbReference>
<evidence type="ECO:0000256" key="1">
    <source>
        <dbReference type="ARBA" id="ARBA00005254"/>
    </source>
</evidence>
<dbReference type="Gene3D" id="3.90.226.10">
    <property type="entry name" value="2-enoyl-CoA Hydratase, Chain A, domain 1"/>
    <property type="match status" value="1"/>
</dbReference>
<comment type="similarity">
    <text evidence="1 3">Belongs to the enoyl-CoA hydratase/isomerase family.</text>
</comment>
<evidence type="ECO:0000256" key="3">
    <source>
        <dbReference type="RuleBase" id="RU003707"/>
    </source>
</evidence>
<evidence type="ECO:0000256" key="2">
    <source>
        <dbReference type="ARBA" id="ARBA00023239"/>
    </source>
</evidence>
<dbReference type="RefSeq" id="WP_108984551.1">
    <property type="nucleotide sequence ID" value="NZ_BFBR01000003.1"/>
</dbReference>
<dbReference type="CDD" id="cd06558">
    <property type="entry name" value="crotonase-like"/>
    <property type="match status" value="1"/>
</dbReference>
<dbReference type="GO" id="GO:0006635">
    <property type="term" value="P:fatty acid beta-oxidation"/>
    <property type="evidence" value="ECO:0007669"/>
    <property type="project" value="TreeGrafter"/>
</dbReference>
<dbReference type="Pfam" id="PF00378">
    <property type="entry name" value="ECH_1"/>
    <property type="match status" value="1"/>
</dbReference>
<organism evidence="4 5">
    <name type="scientific">Candidatus Phycosocius bacilliformis</name>
    <dbReference type="NCBI Taxonomy" id="1445552"/>
    <lineage>
        <taxon>Bacteria</taxon>
        <taxon>Pseudomonadati</taxon>
        <taxon>Pseudomonadota</taxon>
        <taxon>Alphaproteobacteria</taxon>
        <taxon>Caulobacterales</taxon>
        <taxon>Caulobacterales incertae sedis</taxon>
        <taxon>Candidatus Phycosocius</taxon>
    </lineage>
</organism>
<dbReference type="InterPro" id="IPR029045">
    <property type="entry name" value="ClpP/crotonase-like_dom_sf"/>
</dbReference>
<dbReference type="SUPFAM" id="SSF52096">
    <property type="entry name" value="ClpP/crotonase"/>
    <property type="match status" value="1"/>
</dbReference>
<dbReference type="EC" id="4.2.1.150" evidence="4"/>
<name>A0A2P2E9E2_9PROT</name>
<evidence type="ECO:0000313" key="5">
    <source>
        <dbReference type="Proteomes" id="UP000245086"/>
    </source>
</evidence>
<dbReference type="EMBL" id="BFBR01000003">
    <property type="protein sequence ID" value="GBF57685.1"/>
    <property type="molecule type" value="Genomic_DNA"/>
</dbReference>
<keyword evidence="5" id="KW-1185">Reference proteome</keyword>
<dbReference type="GO" id="GO:0018812">
    <property type="term" value="F:3-hydroxyacyl-CoA dehydratase activity"/>
    <property type="evidence" value="ECO:0007669"/>
    <property type="project" value="UniProtKB-EC"/>
</dbReference>
<sequence>MEKLLLLQRHANNSATLWLNRPEKRNALTVAMWSALPDLVAEAVADPEIKLVFLRGAGGVFAAGADIAEMPEVYATSAAALLNDEKIQGAMKALENCPKPVIALIEGPCVGGGCGLALACDLRIGTTGSRYGVTPAKLGLVYGAGDTRRLVQAVGLSKAKDILFTGRLLEADEALASGLIDHLVSPDQLDLVAEDYARKISVASVYSIRAQKQIFALLRGGQDDADESRALFGQSFEGADFKEGFAAFMEKRPAQFPVR</sequence>
<keyword evidence="2 4" id="KW-0456">Lyase</keyword>